<accession>A0ABS0D5J4</accession>
<feature type="domain" description="SnoaL-like" evidence="1">
    <location>
        <begin position="5"/>
        <end position="123"/>
    </location>
</feature>
<evidence type="ECO:0000259" key="1">
    <source>
        <dbReference type="Pfam" id="PF13577"/>
    </source>
</evidence>
<sequence>MSVSTADQLAIAQVIGLHGHLIDAGAFDRFGEVFTEDVTYDLTAFDAGIVRGHVALAALALALGDSNPVGHHVTNLVFTGAEGDVVTAMSKGLVVYADGTCSGVVYHDTLASTAAGWRIAHRRVTPRRRPLHP</sequence>
<dbReference type="SUPFAM" id="SSF54427">
    <property type="entry name" value="NTF2-like"/>
    <property type="match status" value="1"/>
</dbReference>
<evidence type="ECO:0000313" key="2">
    <source>
        <dbReference type="EMBL" id="MBF6353746.1"/>
    </source>
</evidence>
<name>A0ABS0D5J4_9NOCA</name>
<gene>
    <name evidence="2" type="ORF">IU449_04140</name>
</gene>
<comment type="caution">
    <text evidence="2">The sequence shown here is derived from an EMBL/GenBank/DDBJ whole genome shotgun (WGS) entry which is preliminary data.</text>
</comment>
<dbReference type="Proteomes" id="UP000707731">
    <property type="component" value="Unassembled WGS sequence"/>
</dbReference>
<dbReference type="EMBL" id="JADLQN010000001">
    <property type="protein sequence ID" value="MBF6353746.1"/>
    <property type="molecule type" value="Genomic_DNA"/>
</dbReference>
<dbReference type="RefSeq" id="WP_195000608.1">
    <property type="nucleotide sequence ID" value="NZ_JADLQN010000001.1"/>
</dbReference>
<reference evidence="2 3" key="1">
    <citation type="submission" date="2020-10" db="EMBL/GenBank/DDBJ databases">
        <title>Identification of Nocardia species via Next-generation sequencing and recognition of intraspecies genetic diversity.</title>
        <authorList>
            <person name="Li P."/>
            <person name="Li P."/>
            <person name="Lu B."/>
        </authorList>
    </citation>
    <scope>NUCLEOTIDE SEQUENCE [LARGE SCALE GENOMIC DNA]</scope>
    <source>
        <strain evidence="2 3">BJ06-0143</strain>
    </source>
</reference>
<dbReference type="InterPro" id="IPR037401">
    <property type="entry name" value="SnoaL-like"/>
</dbReference>
<dbReference type="InterPro" id="IPR032710">
    <property type="entry name" value="NTF2-like_dom_sf"/>
</dbReference>
<dbReference type="Gene3D" id="3.10.450.50">
    <property type="match status" value="1"/>
</dbReference>
<dbReference type="Pfam" id="PF13577">
    <property type="entry name" value="SnoaL_4"/>
    <property type="match status" value="1"/>
</dbReference>
<organism evidence="2 3">
    <name type="scientific">Nocardia higoensis</name>
    <dbReference type="NCBI Taxonomy" id="228599"/>
    <lineage>
        <taxon>Bacteria</taxon>
        <taxon>Bacillati</taxon>
        <taxon>Actinomycetota</taxon>
        <taxon>Actinomycetes</taxon>
        <taxon>Mycobacteriales</taxon>
        <taxon>Nocardiaceae</taxon>
        <taxon>Nocardia</taxon>
    </lineage>
</organism>
<keyword evidence="3" id="KW-1185">Reference proteome</keyword>
<evidence type="ECO:0000313" key="3">
    <source>
        <dbReference type="Proteomes" id="UP000707731"/>
    </source>
</evidence>
<protein>
    <submittedName>
        <fullName evidence="2">Nuclear transport factor 2 family protein</fullName>
    </submittedName>
</protein>
<proteinExistence type="predicted"/>